<keyword evidence="3" id="KW-1185">Reference proteome</keyword>
<proteinExistence type="predicted"/>
<organism evidence="2 3">
    <name type="scientific">Ladona fulva</name>
    <name type="common">Scarce chaser dragonfly</name>
    <name type="synonym">Libellula fulva</name>
    <dbReference type="NCBI Taxonomy" id="123851"/>
    <lineage>
        <taxon>Eukaryota</taxon>
        <taxon>Metazoa</taxon>
        <taxon>Ecdysozoa</taxon>
        <taxon>Arthropoda</taxon>
        <taxon>Hexapoda</taxon>
        <taxon>Insecta</taxon>
        <taxon>Pterygota</taxon>
        <taxon>Palaeoptera</taxon>
        <taxon>Odonata</taxon>
        <taxon>Epiprocta</taxon>
        <taxon>Anisoptera</taxon>
        <taxon>Libelluloidea</taxon>
        <taxon>Libellulidae</taxon>
        <taxon>Ladona</taxon>
    </lineage>
</organism>
<comment type="caution">
    <text evidence="2">The sequence shown here is derived from an EMBL/GenBank/DDBJ whole genome shotgun (WGS) entry which is preliminary data.</text>
</comment>
<accession>A0A8K0P3M8</accession>
<evidence type="ECO:0000313" key="3">
    <source>
        <dbReference type="Proteomes" id="UP000792457"/>
    </source>
</evidence>
<evidence type="ECO:0000256" key="1">
    <source>
        <dbReference type="SAM" id="MobiDB-lite"/>
    </source>
</evidence>
<feature type="compositionally biased region" description="Low complexity" evidence="1">
    <location>
        <begin position="51"/>
        <end position="72"/>
    </location>
</feature>
<dbReference type="AlphaFoldDB" id="A0A8K0P3M8"/>
<name>A0A8K0P3M8_LADFU</name>
<reference evidence="2" key="1">
    <citation type="submission" date="2013-04" db="EMBL/GenBank/DDBJ databases">
        <authorList>
            <person name="Qu J."/>
            <person name="Murali S.C."/>
            <person name="Bandaranaike D."/>
            <person name="Bellair M."/>
            <person name="Blankenburg K."/>
            <person name="Chao H."/>
            <person name="Dinh H."/>
            <person name="Doddapaneni H."/>
            <person name="Downs B."/>
            <person name="Dugan-Rocha S."/>
            <person name="Elkadiri S."/>
            <person name="Gnanaolivu R.D."/>
            <person name="Hernandez B."/>
            <person name="Javaid M."/>
            <person name="Jayaseelan J.C."/>
            <person name="Lee S."/>
            <person name="Li M."/>
            <person name="Ming W."/>
            <person name="Munidasa M."/>
            <person name="Muniz J."/>
            <person name="Nguyen L."/>
            <person name="Ongeri F."/>
            <person name="Osuji N."/>
            <person name="Pu L.-L."/>
            <person name="Puazo M."/>
            <person name="Qu C."/>
            <person name="Quiroz J."/>
            <person name="Raj R."/>
            <person name="Weissenberger G."/>
            <person name="Xin Y."/>
            <person name="Zou X."/>
            <person name="Han Y."/>
            <person name="Richards S."/>
            <person name="Worley K."/>
            <person name="Muzny D."/>
            <person name="Gibbs R."/>
        </authorList>
    </citation>
    <scope>NUCLEOTIDE SEQUENCE</scope>
    <source>
        <strain evidence="2">Sampled in the wild</strain>
    </source>
</reference>
<protein>
    <submittedName>
        <fullName evidence="2">Uncharacterized protein</fullName>
    </submittedName>
</protein>
<feature type="region of interest" description="Disordered" evidence="1">
    <location>
        <begin position="31"/>
        <end position="72"/>
    </location>
</feature>
<dbReference type="Proteomes" id="UP000792457">
    <property type="component" value="Unassembled WGS sequence"/>
</dbReference>
<reference evidence="2" key="2">
    <citation type="submission" date="2017-10" db="EMBL/GenBank/DDBJ databases">
        <title>Ladona fulva Genome sequencing and assembly.</title>
        <authorList>
            <person name="Murali S."/>
            <person name="Richards S."/>
            <person name="Bandaranaike D."/>
            <person name="Bellair M."/>
            <person name="Blankenburg K."/>
            <person name="Chao H."/>
            <person name="Dinh H."/>
            <person name="Doddapaneni H."/>
            <person name="Dugan-Rocha S."/>
            <person name="Elkadiri S."/>
            <person name="Gnanaolivu R."/>
            <person name="Hernandez B."/>
            <person name="Skinner E."/>
            <person name="Javaid M."/>
            <person name="Lee S."/>
            <person name="Li M."/>
            <person name="Ming W."/>
            <person name="Munidasa M."/>
            <person name="Muniz J."/>
            <person name="Nguyen L."/>
            <person name="Hughes D."/>
            <person name="Osuji N."/>
            <person name="Pu L.-L."/>
            <person name="Puazo M."/>
            <person name="Qu C."/>
            <person name="Quiroz J."/>
            <person name="Raj R."/>
            <person name="Weissenberger G."/>
            <person name="Xin Y."/>
            <person name="Zou X."/>
            <person name="Han Y."/>
            <person name="Worley K."/>
            <person name="Muzny D."/>
            <person name="Gibbs R."/>
        </authorList>
    </citation>
    <scope>NUCLEOTIDE SEQUENCE</scope>
    <source>
        <strain evidence="2">Sampled in the wild</strain>
    </source>
</reference>
<sequence length="72" mass="7701">MQWFGGEEPPHFDEISSPTLCGMIRETGTPGCLTPSWRTGAPPTAPPARPPTSSFMDDTSSFLSTTSSPLED</sequence>
<dbReference type="EMBL" id="KZ308446">
    <property type="protein sequence ID" value="KAG8229804.1"/>
    <property type="molecule type" value="Genomic_DNA"/>
</dbReference>
<evidence type="ECO:0000313" key="2">
    <source>
        <dbReference type="EMBL" id="KAG8229804.1"/>
    </source>
</evidence>
<gene>
    <name evidence="2" type="ORF">J437_LFUL005885</name>
</gene>